<name>A0ACB8D6R2_DERSI</name>
<reference evidence="1" key="1">
    <citation type="submission" date="2020-05" db="EMBL/GenBank/DDBJ databases">
        <title>Large-scale comparative analyses of tick genomes elucidate their genetic diversity and vector capacities.</title>
        <authorList>
            <person name="Jia N."/>
            <person name="Wang J."/>
            <person name="Shi W."/>
            <person name="Du L."/>
            <person name="Sun Y."/>
            <person name="Zhan W."/>
            <person name="Jiang J."/>
            <person name="Wang Q."/>
            <person name="Zhang B."/>
            <person name="Ji P."/>
            <person name="Sakyi L.B."/>
            <person name="Cui X."/>
            <person name="Yuan T."/>
            <person name="Jiang B."/>
            <person name="Yang W."/>
            <person name="Lam T.T.-Y."/>
            <person name="Chang Q."/>
            <person name="Ding S."/>
            <person name="Wang X."/>
            <person name="Zhu J."/>
            <person name="Ruan X."/>
            <person name="Zhao L."/>
            <person name="Wei J."/>
            <person name="Que T."/>
            <person name="Du C."/>
            <person name="Cheng J."/>
            <person name="Dai P."/>
            <person name="Han X."/>
            <person name="Huang E."/>
            <person name="Gao Y."/>
            <person name="Liu J."/>
            <person name="Shao H."/>
            <person name="Ye R."/>
            <person name="Li L."/>
            <person name="Wei W."/>
            <person name="Wang X."/>
            <person name="Wang C."/>
            <person name="Yang T."/>
            <person name="Huo Q."/>
            <person name="Li W."/>
            <person name="Guo W."/>
            <person name="Chen H."/>
            <person name="Zhou L."/>
            <person name="Ni X."/>
            <person name="Tian J."/>
            <person name="Zhou Y."/>
            <person name="Sheng Y."/>
            <person name="Liu T."/>
            <person name="Pan Y."/>
            <person name="Xia L."/>
            <person name="Li J."/>
            <person name="Zhao F."/>
            <person name="Cao W."/>
        </authorList>
    </citation>
    <scope>NUCLEOTIDE SEQUENCE</scope>
    <source>
        <strain evidence="1">Dsil-2018</strain>
    </source>
</reference>
<protein>
    <submittedName>
        <fullName evidence="1">Uncharacterized protein</fullName>
    </submittedName>
</protein>
<proteinExistence type="predicted"/>
<organism evidence="1 2">
    <name type="scientific">Dermacentor silvarum</name>
    <name type="common">Tick</name>
    <dbReference type="NCBI Taxonomy" id="543639"/>
    <lineage>
        <taxon>Eukaryota</taxon>
        <taxon>Metazoa</taxon>
        <taxon>Ecdysozoa</taxon>
        <taxon>Arthropoda</taxon>
        <taxon>Chelicerata</taxon>
        <taxon>Arachnida</taxon>
        <taxon>Acari</taxon>
        <taxon>Parasitiformes</taxon>
        <taxon>Ixodida</taxon>
        <taxon>Ixodoidea</taxon>
        <taxon>Ixodidae</taxon>
        <taxon>Rhipicephalinae</taxon>
        <taxon>Dermacentor</taxon>
    </lineage>
</organism>
<keyword evidence="2" id="KW-1185">Reference proteome</keyword>
<dbReference type="EMBL" id="CM023472">
    <property type="protein sequence ID" value="KAH7960068.1"/>
    <property type="molecule type" value="Genomic_DNA"/>
</dbReference>
<accession>A0ACB8D6R2</accession>
<evidence type="ECO:0000313" key="1">
    <source>
        <dbReference type="EMBL" id="KAH7960068.1"/>
    </source>
</evidence>
<dbReference type="Proteomes" id="UP000821865">
    <property type="component" value="Chromosome 3"/>
</dbReference>
<comment type="caution">
    <text evidence="1">The sequence shown here is derived from an EMBL/GenBank/DDBJ whole genome shotgun (WGS) entry which is preliminary data.</text>
</comment>
<sequence length="275" mass="31430">MLGHVTKAMGILCGSVAAVSLYCEESKKRQVHASWTTDFQPSSHWDFNWDRRDAEHCARPPADSSEEEKRRYDEEVQKAKATATRYLYLIRHGDFTFYEEPDRDRTLTELGRKQADLTGQRLKQLGIPFCQLTHSTMTRAVETAELIHRHLPRLPRFQCDLIREGEPMPPEPPFGIWKPQSKFLTDGSRIEAGFRKYFHRASPSQKQDSHEIIVCHANVIRYCICRALQIQPEAWSRMSLTNCSISVVKIAPSGRVTLRSLGDHGHLPVGFITAG</sequence>
<gene>
    <name evidence="1" type="ORF">HPB49_016738</name>
</gene>
<evidence type="ECO:0000313" key="2">
    <source>
        <dbReference type="Proteomes" id="UP000821865"/>
    </source>
</evidence>